<evidence type="ECO:0000313" key="3">
    <source>
        <dbReference type="Proteomes" id="UP000177701"/>
    </source>
</evidence>
<organism evidence="2 3">
    <name type="scientific">Candidatus Sediminicultor quintus</name>
    <dbReference type="NCBI Taxonomy" id="1797291"/>
    <lineage>
        <taxon>Bacteria</taxon>
        <taxon>Pseudomonadati</taxon>
        <taxon>Atribacterota</taxon>
        <taxon>Candidatus Phoenicimicrobiia</taxon>
        <taxon>Candidatus Pheonicimicrobiales</taxon>
        <taxon>Candidatus Phoenicimicrobiaceae</taxon>
        <taxon>Candidatus Sediminicultor</taxon>
    </lineage>
</organism>
<protein>
    <recommendedName>
        <fullName evidence="1">Cupin type-2 domain-containing protein</fullName>
    </recommendedName>
</protein>
<feature type="domain" description="Cupin type-2" evidence="1">
    <location>
        <begin position="51"/>
        <end position="96"/>
    </location>
</feature>
<reference evidence="2 3" key="1">
    <citation type="journal article" date="2016" name="Nat. Commun.">
        <title>Thousands of microbial genomes shed light on interconnected biogeochemical processes in an aquifer system.</title>
        <authorList>
            <person name="Anantharaman K."/>
            <person name="Brown C.T."/>
            <person name="Hug L.A."/>
            <person name="Sharon I."/>
            <person name="Castelle C.J."/>
            <person name="Probst A.J."/>
            <person name="Thomas B.C."/>
            <person name="Singh A."/>
            <person name="Wilkins M.J."/>
            <person name="Karaoz U."/>
            <person name="Brodie E.L."/>
            <person name="Williams K.H."/>
            <person name="Hubbard S.S."/>
            <person name="Banfield J.F."/>
        </authorList>
    </citation>
    <scope>NUCLEOTIDE SEQUENCE [LARGE SCALE GENOMIC DNA]</scope>
</reference>
<dbReference type="InterPro" id="IPR011051">
    <property type="entry name" value="RmlC_Cupin_sf"/>
</dbReference>
<proteinExistence type="predicted"/>
<dbReference type="SUPFAM" id="SSF51182">
    <property type="entry name" value="RmlC-like cupins"/>
    <property type="match status" value="1"/>
</dbReference>
<accession>A0A1F5AG43</accession>
<name>A0A1F5AG43_9BACT</name>
<evidence type="ECO:0000313" key="2">
    <source>
        <dbReference type="EMBL" id="OGD16924.1"/>
    </source>
</evidence>
<dbReference type="Gene3D" id="2.60.120.10">
    <property type="entry name" value="Jelly Rolls"/>
    <property type="match status" value="1"/>
</dbReference>
<sequence length="110" mass="12330">MKIFINEKDVTPVRYKDYSFKEMLGKKNGCLAGCRTGVLIYTQEEYRQNGVHDDQEGFFVLSGSGSAMVGDKEFYLEPGVCFIVPPGTNHSIKKDTSCSCIKLFFFHAAV</sequence>
<dbReference type="InterPro" id="IPR014710">
    <property type="entry name" value="RmlC-like_jellyroll"/>
</dbReference>
<dbReference type="Proteomes" id="UP000177701">
    <property type="component" value="Unassembled WGS sequence"/>
</dbReference>
<gene>
    <name evidence="2" type="ORF">A2V47_05875</name>
</gene>
<dbReference type="InterPro" id="IPR013096">
    <property type="entry name" value="Cupin_2"/>
</dbReference>
<comment type="caution">
    <text evidence="2">The sequence shown here is derived from an EMBL/GenBank/DDBJ whole genome shotgun (WGS) entry which is preliminary data.</text>
</comment>
<evidence type="ECO:0000259" key="1">
    <source>
        <dbReference type="Pfam" id="PF07883"/>
    </source>
</evidence>
<dbReference type="Pfam" id="PF07883">
    <property type="entry name" value="Cupin_2"/>
    <property type="match status" value="1"/>
</dbReference>
<dbReference type="EMBL" id="MEYH01000022">
    <property type="protein sequence ID" value="OGD16924.1"/>
    <property type="molecule type" value="Genomic_DNA"/>
</dbReference>
<dbReference type="AlphaFoldDB" id="A0A1F5AG43"/>
<dbReference type="STRING" id="1797291.A2V47_05875"/>